<protein>
    <recommendedName>
        <fullName evidence="2">Protein kinase domain-containing protein</fullName>
    </recommendedName>
</protein>
<organism evidence="3 4">
    <name type="scientific">Paramecium primaurelia</name>
    <dbReference type="NCBI Taxonomy" id="5886"/>
    <lineage>
        <taxon>Eukaryota</taxon>
        <taxon>Sar</taxon>
        <taxon>Alveolata</taxon>
        <taxon>Ciliophora</taxon>
        <taxon>Intramacronucleata</taxon>
        <taxon>Oligohymenophorea</taxon>
        <taxon>Peniculida</taxon>
        <taxon>Parameciidae</taxon>
        <taxon>Paramecium</taxon>
    </lineage>
</organism>
<comment type="caution">
    <text evidence="3">The sequence shown here is derived from an EMBL/GenBank/DDBJ whole genome shotgun (WGS) entry which is preliminary data.</text>
</comment>
<dbReference type="PROSITE" id="PS50011">
    <property type="entry name" value="PROTEIN_KINASE_DOM"/>
    <property type="match status" value="1"/>
</dbReference>
<feature type="coiled-coil region" evidence="1">
    <location>
        <begin position="494"/>
        <end position="539"/>
    </location>
</feature>
<dbReference type="GO" id="GO:0004672">
    <property type="term" value="F:protein kinase activity"/>
    <property type="evidence" value="ECO:0007669"/>
    <property type="project" value="InterPro"/>
</dbReference>
<keyword evidence="4" id="KW-1185">Reference proteome</keyword>
<reference evidence="3" key="1">
    <citation type="submission" date="2021-01" db="EMBL/GenBank/DDBJ databases">
        <authorList>
            <consortium name="Genoscope - CEA"/>
            <person name="William W."/>
        </authorList>
    </citation>
    <scope>NUCLEOTIDE SEQUENCE</scope>
</reference>
<evidence type="ECO:0000313" key="4">
    <source>
        <dbReference type="Proteomes" id="UP000688137"/>
    </source>
</evidence>
<feature type="coiled-coil region" evidence="1">
    <location>
        <begin position="316"/>
        <end position="351"/>
    </location>
</feature>
<sequence>MKNDFQEKIQCKDQKNYEKLLDEQINLCQDEENRKYILGIDDYQYNKKQNKFKINYNFNGITQNISQEAKSLSQVQLNTLEEKLNIFDQLLELAKFLKKKKIIHNNIQKNNLILYKNKLYLTDFGYLQGQQKSNMFMDQKNFVRTLNKDQQRQIYPYQSQQLLEILDMYYLQNEELMQKLEQRKQEGIQENDQHVLTVLMFEIFYHYDKDQIYDLKNSLSLSKKANRNYQLKWMIDQNPDVQDYLLIIIQQILKKRFIINNELSENFPKSLSGCIFQIDRKRLINIDNLQLVQEYFENKIQQFDQESLYCFTYKELQQLQGQIQNSQNQFEQDLKQEIEKIQKLYDNIDKKQFNMENFKQLELEEKFICLVYLDQKIDDFDFVKNQDQSQEVKKLLDYYNLKQELKEFYTQINKKQQQDFKFNVSIMKQYMIQFEPLPQQINQSLSQSQLNTHYKIDRERLLNIDNQKLVQEYFENKIQQFDQESLYCFTYKELQQLQGQIQNSQNQFEQDLKQEIEKIQKLYDNIDKKQLNMENFKQLELEEKFICLVYLDQKIDEFDINQNQDQSQEVKKLLDYYTLKQELKEFYDEVNLKQQQDFKFNDSIMKQYRIQFEPLPQQINQSLSQSQLNTLYKIDREKLINIKNKQLVQKYIPNEILEFVQQLLYYFTYKEIKKILNQFQNPQNQFEQDLKQEIEKIQKLYNNIDNKQLNKENFKQLELEKQFICLVYLDQKIDEFNCNQNQVQSQDIMNLLDYYTNLKYELKEFYFEINHKQQKDFKFNIPTKYRIIQIDKEKQKFVQVYNENKILVYNQVLLYCFTNNELQKILNQFQNPQNQFEQDLKQEIEKILKLYNNIDNKQLNKENFKQLELEKQFICLVYLDQKIDEFDIINNQDKNSEVNKLLYYYTLKYELKEFYDQVQDKIIEKFNFKNAKNFNDIRQQFLDLQCHQFQYESIICREFGMGSDLIYVYDGDYINDMKLDIQNQSQLIIHKFLPHNNQYYCQYLKVEVQRRNFEPKVITNFNLIKEYWFEEYNSTVRLIDHKKKFKYYGEYQLDEQGEIKFNGQGTKEILEKDKQILQTGQVFKVKGNFKNNQLNGKSITFYHHYDESKITFSIGEYKDGQMSGQHIHYPVNDEKIIKTTLH</sequence>
<keyword evidence="1" id="KW-0175">Coiled coil</keyword>
<dbReference type="AlphaFoldDB" id="A0A8S1P989"/>
<gene>
    <name evidence="3" type="ORF">PPRIM_AZ9-3.1.T1100140</name>
</gene>
<feature type="coiled-coil region" evidence="1">
    <location>
        <begin position="683"/>
        <end position="717"/>
    </location>
</feature>
<dbReference type="Proteomes" id="UP000688137">
    <property type="component" value="Unassembled WGS sequence"/>
</dbReference>
<dbReference type="InterPro" id="IPR000719">
    <property type="entry name" value="Prot_kinase_dom"/>
</dbReference>
<evidence type="ECO:0000259" key="2">
    <source>
        <dbReference type="PROSITE" id="PS50011"/>
    </source>
</evidence>
<name>A0A8S1P989_PARPR</name>
<evidence type="ECO:0000256" key="1">
    <source>
        <dbReference type="SAM" id="Coils"/>
    </source>
</evidence>
<accession>A0A8S1P989</accession>
<feature type="domain" description="Protein kinase" evidence="2">
    <location>
        <begin position="1"/>
        <end position="296"/>
    </location>
</feature>
<proteinExistence type="predicted"/>
<evidence type="ECO:0000313" key="3">
    <source>
        <dbReference type="EMBL" id="CAD8099787.1"/>
    </source>
</evidence>
<dbReference type="GO" id="GO:0005524">
    <property type="term" value="F:ATP binding"/>
    <property type="evidence" value="ECO:0007669"/>
    <property type="project" value="InterPro"/>
</dbReference>
<dbReference type="EMBL" id="CAJJDM010000113">
    <property type="protein sequence ID" value="CAD8099787.1"/>
    <property type="molecule type" value="Genomic_DNA"/>
</dbReference>